<evidence type="ECO:0000256" key="3">
    <source>
        <dbReference type="ARBA" id="ARBA00022448"/>
    </source>
</evidence>
<gene>
    <name evidence="6" type="ORF">EV699_1377</name>
</gene>
<dbReference type="Gene3D" id="3.40.190.10">
    <property type="entry name" value="Periplasmic binding protein-like II"/>
    <property type="match status" value="2"/>
</dbReference>
<dbReference type="CDD" id="cd14750">
    <property type="entry name" value="PBP2_TMBP"/>
    <property type="match status" value="1"/>
</dbReference>
<keyword evidence="4 5" id="KW-0732">Signal</keyword>
<keyword evidence="7" id="KW-1185">Reference proteome</keyword>
<feature type="signal peptide" evidence="5">
    <location>
        <begin position="1"/>
        <end position="33"/>
    </location>
</feature>
<dbReference type="Proteomes" id="UP000295765">
    <property type="component" value="Unassembled WGS sequence"/>
</dbReference>
<evidence type="ECO:0000256" key="1">
    <source>
        <dbReference type="ARBA" id="ARBA00004418"/>
    </source>
</evidence>
<dbReference type="OrthoDB" id="9808332at2"/>
<comment type="subcellular location">
    <subcellularLocation>
        <location evidence="1">Periplasm</location>
    </subcellularLocation>
</comment>
<comment type="similarity">
    <text evidence="2">Belongs to the bacterial solute-binding protein 1 family.</text>
</comment>
<accession>A0A4R2KQI8</accession>
<dbReference type="InterPro" id="IPR006059">
    <property type="entry name" value="SBP"/>
</dbReference>
<sequence length="432" mass="46566">MTKQSKKPFRWSHHAAAAILLAAGLAGGSAAMAETISISCGSVGREFELCKAQVDAWASKTGNEVKIVSTPNSTSERLALYQQLLAAGSPDIDVFQIDVIWPGILGTHFIDLSPYTKGAEKEHFPAIIKNNTREGMLLAMPWYTDGGVLFYRKDLLAKYNEQPPQTWEQLAATAKKIQDGERAAGNEKMQGFVFQGKAYEGLTCNGIEWLGSYGGGTIVDPDGKISINNPQAIKALETAASWMKTIAPDGVLNYSEEEGRGVFQSGNAVFMRNWPYAWPLAQSADSPVKDKVGVSALPKGGADGKHVATLGGWQLAVSKYSKHQALAADLVVYLTSKDAQKEHAIKGAYQPTIPALYQDKEVLAANPFFASLYDTFASAVARPSTATGAKYNQVSNEFWNTAYDILAGKTSAKDGVAALEAKLNRMSRGGKW</sequence>
<reference evidence="6 7" key="1">
    <citation type="submission" date="2019-03" db="EMBL/GenBank/DDBJ databases">
        <title>Genomic Encyclopedia of Type Strains, Phase IV (KMG-IV): sequencing the most valuable type-strain genomes for metagenomic binning, comparative biology and taxonomic classification.</title>
        <authorList>
            <person name="Goeker M."/>
        </authorList>
    </citation>
    <scope>NUCLEOTIDE SEQUENCE [LARGE SCALE GENOMIC DNA]</scope>
    <source>
        <strain evidence="6 7">DSM 25287</strain>
    </source>
</reference>
<feature type="chain" id="PRO_5020845583" evidence="5">
    <location>
        <begin position="34"/>
        <end position="432"/>
    </location>
</feature>
<keyword evidence="3" id="KW-0813">Transport</keyword>
<organism evidence="6 7">
    <name type="scientific">Plasticicumulans lactativorans</name>
    <dbReference type="NCBI Taxonomy" id="1133106"/>
    <lineage>
        <taxon>Bacteria</taxon>
        <taxon>Pseudomonadati</taxon>
        <taxon>Pseudomonadota</taxon>
        <taxon>Gammaproteobacteria</taxon>
        <taxon>Candidatus Competibacteraceae</taxon>
        <taxon>Plasticicumulans</taxon>
    </lineage>
</organism>
<evidence type="ECO:0000256" key="2">
    <source>
        <dbReference type="ARBA" id="ARBA00008520"/>
    </source>
</evidence>
<name>A0A4R2KQI8_9GAMM</name>
<proteinExistence type="inferred from homology"/>
<dbReference type="SUPFAM" id="SSF53850">
    <property type="entry name" value="Periplasmic binding protein-like II"/>
    <property type="match status" value="1"/>
</dbReference>
<evidence type="ECO:0000256" key="5">
    <source>
        <dbReference type="SAM" id="SignalP"/>
    </source>
</evidence>
<comment type="caution">
    <text evidence="6">The sequence shown here is derived from an EMBL/GenBank/DDBJ whole genome shotgun (WGS) entry which is preliminary data.</text>
</comment>
<dbReference type="PANTHER" id="PTHR43649">
    <property type="entry name" value="ARABINOSE-BINDING PROTEIN-RELATED"/>
    <property type="match status" value="1"/>
</dbReference>
<dbReference type="Pfam" id="PF01547">
    <property type="entry name" value="SBP_bac_1"/>
    <property type="match status" value="1"/>
</dbReference>
<dbReference type="PANTHER" id="PTHR43649:SF34">
    <property type="entry name" value="ABC TRANSPORTER PERIPLASMIC-BINDING PROTEIN YCJN-RELATED"/>
    <property type="match status" value="1"/>
</dbReference>
<evidence type="ECO:0000313" key="6">
    <source>
        <dbReference type="EMBL" id="TCO75993.1"/>
    </source>
</evidence>
<evidence type="ECO:0000256" key="4">
    <source>
        <dbReference type="ARBA" id="ARBA00022729"/>
    </source>
</evidence>
<dbReference type="GO" id="GO:0042597">
    <property type="term" value="C:periplasmic space"/>
    <property type="evidence" value="ECO:0007669"/>
    <property type="project" value="UniProtKB-SubCell"/>
</dbReference>
<evidence type="ECO:0000313" key="7">
    <source>
        <dbReference type="Proteomes" id="UP000295765"/>
    </source>
</evidence>
<dbReference type="InterPro" id="IPR050490">
    <property type="entry name" value="Bact_solute-bd_prot1"/>
</dbReference>
<dbReference type="AlphaFoldDB" id="A0A4R2KQI8"/>
<dbReference type="EMBL" id="SLWY01000037">
    <property type="protein sequence ID" value="TCO75993.1"/>
    <property type="molecule type" value="Genomic_DNA"/>
</dbReference>
<protein>
    <submittedName>
        <fullName evidence="6">Carbohydrate ABC transporter substrate-binding protein (CUT1 family)</fullName>
    </submittedName>
</protein>